<evidence type="ECO:0000259" key="6">
    <source>
        <dbReference type="SMART" id="SM00479"/>
    </source>
</evidence>
<evidence type="ECO:0000256" key="1">
    <source>
        <dbReference type="ARBA" id="ARBA00006357"/>
    </source>
</evidence>
<comment type="similarity">
    <text evidence="1">Belongs to the REXO1/REXO3 family.</text>
</comment>
<dbReference type="STRING" id="1330021.A0A367LQW3"/>
<evidence type="ECO:0000256" key="2">
    <source>
        <dbReference type="ARBA" id="ARBA00022722"/>
    </source>
</evidence>
<feature type="compositionally biased region" description="Basic and acidic residues" evidence="5">
    <location>
        <begin position="27"/>
        <end position="38"/>
    </location>
</feature>
<dbReference type="SMART" id="SM00479">
    <property type="entry name" value="EXOIII"/>
    <property type="match status" value="1"/>
</dbReference>
<proteinExistence type="inferred from homology"/>
<feature type="region of interest" description="Disordered" evidence="5">
    <location>
        <begin position="476"/>
        <end position="501"/>
    </location>
</feature>
<keyword evidence="3" id="KW-0378">Hydrolase</keyword>
<feature type="compositionally biased region" description="Basic residues" evidence="5">
    <location>
        <begin position="491"/>
        <end position="501"/>
    </location>
</feature>
<evidence type="ECO:0000313" key="8">
    <source>
        <dbReference type="Proteomes" id="UP000253664"/>
    </source>
</evidence>
<dbReference type="InterPro" id="IPR013520">
    <property type="entry name" value="Ribonucl_H"/>
</dbReference>
<dbReference type="PANTHER" id="PTHR12801:SF112">
    <property type="entry name" value="RNA EXONUCLEASE 3"/>
    <property type="match status" value="1"/>
</dbReference>
<feature type="region of interest" description="Disordered" evidence="5">
    <location>
        <begin position="27"/>
        <end position="134"/>
    </location>
</feature>
<dbReference type="Proteomes" id="UP000253664">
    <property type="component" value="Unassembled WGS sequence"/>
</dbReference>
<keyword evidence="8" id="KW-1185">Reference proteome</keyword>
<dbReference type="AlphaFoldDB" id="A0A367LQW3"/>
<evidence type="ECO:0000256" key="3">
    <source>
        <dbReference type="ARBA" id="ARBA00022801"/>
    </source>
</evidence>
<evidence type="ECO:0000256" key="5">
    <source>
        <dbReference type="SAM" id="MobiDB-lite"/>
    </source>
</evidence>
<dbReference type="GO" id="GO:0003676">
    <property type="term" value="F:nucleic acid binding"/>
    <property type="evidence" value="ECO:0007669"/>
    <property type="project" value="InterPro"/>
</dbReference>
<name>A0A367LQW3_9HYPO</name>
<dbReference type="GO" id="GO:0004527">
    <property type="term" value="F:exonuclease activity"/>
    <property type="evidence" value="ECO:0007669"/>
    <property type="project" value="UniProtKB-KW"/>
</dbReference>
<organism evidence="7 8">
    <name type="scientific">Ophiocordyceps polyrhachis-furcata BCC 54312</name>
    <dbReference type="NCBI Taxonomy" id="1330021"/>
    <lineage>
        <taxon>Eukaryota</taxon>
        <taxon>Fungi</taxon>
        <taxon>Dikarya</taxon>
        <taxon>Ascomycota</taxon>
        <taxon>Pezizomycotina</taxon>
        <taxon>Sordariomycetes</taxon>
        <taxon>Hypocreomycetidae</taxon>
        <taxon>Hypocreales</taxon>
        <taxon>Ophiocordycipitaceae</taxon>
        <taxon>Ophiocordyceps</taxon>
    </lineage>
</organism>
<protein>
    <recommendedName>
        <fullName evidence="6">Exonuclease domain-containing protein</fullName>
    </recommendedName>
</protein>
<evidence type="ECO:0000256" key="4">
    <source>
        <dbReference type="ARBA" id="ARBA00022839"/>
    </source>
</evidence>
<dbReference type="GO" id="GO:0005634">
    <property type="term" value="C:nucleus"/>
    <property type="evidence" value="ECO:0007669"/>
    <property type="project" value="TreeGrafter"/>
</dbReference>
<dbReference type="Gene3D" id="3.30.420.10">
    <property type="entry name" value="Ribonuclease H-like superfamily/Ribonuclease H"/>
    <property type="match status" value="1"/>
</dbReference>
<dbReference type="OrthoDB" id="3996471at2759"/>
<dbReference type="EMBL" id="LKCN02000001">
    <property type="protein sequence ID" value="RCI16843.1"/>
    <property type="molecule type" value="Genomic_DNA"/>
</dbReference>
<keyword evidence="2" id="KW-0540">Nuclease</keyword>
<feature type="compositionally biased region" description="Basic and acidic residues" evidence="5">
    <location>
        <begin position="53"/>
        <end position="71"/>
    </location>
</feature>
<gene>
    <name evidence="7" type="ORF">L249_3033</name>
</gene>
<dbReference type="InterPro" id="IPR012337">
    <property type="entry name" value="RNaseH-like_sf"/>
</dbReference>
<reference evidence="7 8" key="1">
    <citation type="journal article" date="2015" name="BMC Genomics">
        <title>Insights from the genome of Ophiocordyceps polyrhachis-furcata to pathogenicity and host specificity in insect fungi.</title>
        <authorList>
            <person name="Wichadakul D."/>
            <person name="Kobmoo N."/>
            <person name="Ingsriswang S."/>
            <person name="Tangphatsornruang S."/>
            <person name="Chantasingh D."/>
            <person name="Luangsa-ard J.J."/>
            <person name="Eurwilaichitr L."/>
        </authorList>
    </citation>
    <scope>NUCLEOTIDE SEQUENCE [LARGE SCALE GENOMIC DNA]</scope>
    <source>
        <strain evidence="7 8">BCC 54312</strain>
    </source>
</reference>
<dbReference type="CDD" id="cd06145">
    <property type="entry name" value="REX1_like"/>
    <property type="match status" value="1"/>
</dbReference>
<accession>A0A367LQW3</accession>
<comment type="caution">
    <text evidence="7">The sequence shown here is derived from an EMBL/GenBank/DDBJ whole genome shotgun (WGS) entry which is preliminary data.</text>
</comment>
<feature type="domain" description="Exonuclease" evidence="6">
    <location>
        <begin position="397"/>
        <end position="605"/>
    </location>
</feature>
<dbReference type="PANTHER" id="PTHR12801">
    <property type="entry name" value="RNA EXONUCLEASE REXO1 / RECO3 FAMILY MEMBER-RELATED"/>
    <property type="match status" value="1"/>
</dbReference>
<keyword evidence="4" id="KW-0269">Exonuclease</keyword>
<dbReference type="SUPFAM" id="SSF53098">
    <property type="entry name" value="Ribonuclease H-like"/>
    <property type="match status" value="1"/>
</dbReference>
<sequence>MSLNLKHLPCPAGSNCKAFQCIFGHPQDESKRQAHAAEEAPSDEAPRKRRRLDGRDNLQQETLHTGDDSRSKVKGRSARYTNEEPAARSASPLAVSTTPSPRAVTRILLPNPSPGESAKRRVTSSSTKGDKVETLNPRLLKNSPAPHAIRLLLLKMLHTQYSRLNSELEKDANDEETKLVLNEQQLVSMALNEEEKTAIEKPLVYKNVLKNKVTLYKRMSVGMWRNERANATCKTRSDYSGIRVEMPNGHCRTDPILTPTHEVEILQHILTPIDGLSQYGYVSKVPSADSISAARETMRMSKGWEKCERCRQRFQVFPGRREEDGALTSGGTCKFHWGKVISMGETREYSCCGEDADKSSGCQTHDCHVFKINDPARMAAVMNFAETPENDLAPRDRAVCFDCEMGYTVNGMELIRLTATSWPTGDVLLDVLVQPLGEILDLNSRFSGVWPDDMALAEPWGDDEKALPVVDDLDNKATGAEDEDEDGKATKTQKKKKKLKKVSSPEAARKLLFSLISPTTPLIGHALENDLRSVRIVHPALVDTVLLYPHKRGLPFRVRLKTLMLDHLKREIQRENGSEMTGHDSAEDARAAGELARHKVGMHWKERMQGWKLIEGGGLQPPL</sequence>
<dbReference type="InterPro" id="IPR034922">
    <property type="entry name" value="REX1-like_exo"/>
</dbReference>
<dbReference type="InterPro" id="IPR047021">
    <property type="entry name" value="REXO1/3/4-like"/>
</dbReference>
<dbReference type="InterPro" id="IPR036397">
    <property type="entry name" value="RNaseH_sf"/>
</dbReference>
<evidence type="ECO:0000313" key="7">
    <source>
        <dbReference type="EMBL" id="RCI16843.1"/>
    </source>
</evidence>